<sequence length="80" mass="7996">MVLARGSTLMDLPGVGPVVAARILADACDVTRFADRNRFALPGQPMDLPRPPGNTAATADATVTAPAPASAASDGHGSPT</sequence>
<proteinExistence type="predicted"/>
<dbReference type="Pfam" id="PF02371">
    <property type="entry name" value="Transposase_20"/>
    <property type="match status" value="1"/>
</dbReference>
<evidence type="ECO:0000313" key="3">
    <source>
        <dbReference type="EMBL" id="CAA9342793.1"/>
    </source>
</evidence>
<evidence type="ECO:0000256" key="1">
    <source>
        <dbReference type="SAM" id="MobiDB-lite"/>
    </source>
</evidence>
<organism evidence="3">
    <name type="scientific">uncultured Nocardioidaceae bacterium</name>
    <dbReference type="NCBI Taxonomy" id="253824"/>
    <lineage>
        <taxon>Bacteria</taxon>
        <taxon>Bacillati</taxon>
        <taxon>Actinomycetota</taxon>
        <taxon>Actinomycetes</taxon>
        <taxon>Propionibacteriales</taxon>
        <taxon>Nocardioidaceae</taxon>
        <taxon>environmental samples</taxon>
    </lineage>
</organism>
<reference evidence="3" key="1">
    <citation type="submission" date="2020-02" db="EMBL/GenBank/DDBJ databases">
        <authorList>
            <person name="Meier V. D."/>
        </authorList>
    </citation>
    <scope>NUCLEOTIDE SEQUENCE</scope>
    <source>
        <strain evidence="3">AVDCRST_MAG46</strain>
    </source>
</reference>
<feature type="compositionally biased region" description="Low complexity" evidence="1">
    <location>
        <begin position="55"/>
        <end position="74"/>
    </location>
</feature>
<dbReference type="GO" id="GO:0004803">
    <property type="term" value="F:transposase activity"/>
    <property type="evidence" value="ECO:0007669"/>
    <property type="project" value="InterPro"/>
</dbReference>
<evidence type="ECO:0000259" key="2">
    <source>
        <dbReference type="Pfam" id="PF02371"/>
    </source>
</evidence>
<gene>
    <name evidence="3" type="ORF">AVDCRST_MAG46-2095</name>
</gene>
<protein>
    <recommendedName>
        <fullName evidence="2">Transposase IS116/IS110/IS902 C-terminal domain-containing protein</fullName>
    </recommendedName>
</protein>
<feature type="domain" description="Transposase IS116/IS110/IS902 C-terminal" evidence="2">
    <location>
        <begin position="8"/>
        <end position="40"/>
    </location>
</feature>
<dbReference type="AlphaFoldDB" id="A0A6J4LV33"/>
<dbReference type="GO" id="GO:0006313">
    <property type="term" value="P:DNA transposition"/>
    <property type="evidence" value="ECO:0007669"/>
    <property type="project" value="InterPro"/>
</dbReference>
<dbReference type="GO" id="GO:0003677">
    <property type="term" value="F:DNA binding"/>
    <property type="evidence" value="ECO:0007669"/>
    <property type="project" value="InterPro"/>
</dbReference>
<feature type="region of interest" description="Disordered" evidence="1">
    <location>
        <begin position="42"/>
        <end position="80"/>
    </location>
</feature>
<accession>A0A6J4LV33</accession>
<dbReference type="EMBL" id="CADCUD010000138">
    <property type="protein sequence ID" value="CAA9342793.1"/>
    <property type="molecule type" value="Genomic_DNA"/>
</dbReference>
<name>A0A6J4LV33_9ACTN</name>
<dbReference type="InterPro" id="IPR003346">
    <property type="entry name" value="Transposase_20"/>
</dbReference>